<evidence type="ECO:0000313" key="3">
    <source>
        <dbReference type="Proteomes" id="UP001529275"/>
    </source>
</evidence>
<dbReference type="Gene3D" id="3.30.1330.30">
    <property type="match status" value="1"/>
</dbReference>
<dbReference type="InterPro" id="IPR004038">
    <property type="entry name" value="Ribosomal_eL8/eL30/eS12/Gad45"/>
</dbReference>
<dbReference type="EMBL" id="JAUDCK010000005">
    <property type="protein sequence ID" value="MDM8195183.1"/>
    <property type="molecule type" value="Genomic_DNA"/>
</dbReference>
<reference evidence="3" key="1">
    <citation type="submission" date="2023-06" db="EMBL/GenBank/DDBJ databases">
        <title>Identification and characterization of horizontal gene transfer across gut microbiota members of farm animals based on homology search.</title>
        <authorList>
            <person name="Zeman M."/>
            <person name="Kubasova T."/>
            <person name="Jahodarova E."/>
            <person name="Nykrynova M."/>
            <person name="Rychlik I."/>
        </authorList>
    </citation>
    <scope>NUCLEOTIDE SEQUENCE [LARGE SCALE GENOMIC DNA]</scope>
    <source>
        <strain evidence="3">ET341</strain>
    </source>
</reference>
<protein>
    <submittedName>
        <fullName evidence="2">Ribosomal L7Ae/L30e/S12e/Gadd45 family protein</fullName>
    </submittedName>
</protein>
<gene>
    <name evidence="2" type="ORF">QUV98_02495</name>
</gene>
<dbReference type="SUPFAM" id="SSF55315">
    <property type="entry name" value="L30e-like"/>
    <property type="match status" value="1"/>
</dbReference>
<dbReference type="RefSeq" id="WP_289527243.1">
    <property type="nucleotide sequence ID" value="NZ_JAUDCK010000005.1"/>
</dbReference>
<dbReference type="InterPro" id="IPR029064">
    <property type="entry name" value="Ribosomal_eL30-like_sf"/>
</dbReference>
<reference evidence="2 3" key="2">
    <citation type="submission" date="2023-06" db="EMBL/GenBank/DDBJ databases">
        <authorList>
            <person name="Zeman M."/>
            <person name="Kubasova T."/>
            <person name="Jahodarova E."/>
            <person name="Nykrynova M."/>
            <person name="Rychlik I."/>
        </authorList>
    </citation>
    <scope>NUCLEOTIDE SEQUENCE [LARGE SCALE GENOMIC DNA]</scope>
    <source>
        <strain evidence="2 3">ET341</strain>
    </source>
</reference>
<evidence type="ECO:0000259" key="1">
    <source>
        <dbReference type="Pfam" id="PF01248"/>
    </source>
</evidence>
<sequence length="97" mass="10827">MLDKSTISLLGLAMRARKIATGDVLVKSIRQKKVDFVIIAEDASDNTKKKYIDKCTYYHIDYCVMGQSEELSQAIGKNNRVALGILDKGFANKIKSK</sequence>
<proteinExistence type="predicted"/>
<evidence type="ECO:0000313" key="2">
    <source>
        <dbReference type="EMBL" id="MDM8195183.1"/>
    </source>
</evidence>
<keyword evidence="3" id="KW-1185">Reference proteome</keyword>
<dbReference type="Proteomes" id="UP001529275">
    <property type="component" value="Unassembled WGS sequence"/>
</dbReference>
<name>A0ABT7UGA7_9FIRM</name>
<dbReference type="Pfam" id="PF01248">
    <property type="entry name" value="Ribosomal_L7Ae"/>
    <property type="match status" value="1"/>
</dbReference>
<accession>A0ABT7UGA7</accession>
<organism evidence="2 3">
    <name type="scientific">Massilimicrobiota timonensis</name>
    <dbReference type="NCBI Taxonomy" id="1776392"/>
    <lineage>
        <taxon>Bacteria</taxon>
        <taxon>Bacillati</taxon>
        <taxon>Bacillota</taxon>
        <taxon>Erysipelotrichia</taxon>
        <taxon>Erysipelotrichales</taxon>
        <taxon>Erysipelotrichaceae</taxon>
        <taxon>Massilimicrobiota</taxon>
    </lineage>
</organism>
<feature type="domain" description="Ribosomal protein eL8/eL30/eS12/Gadd45" evidence="1">
    <location>
        <begin position="9"/>
        <end position="93"/>
    </location>
</feature>
<comment type="caution">
    <text evidence="2">The sequence shown here is derived from an EMBL/GenBank/DDBJ whole genome shotgun (WGS) entry which is preliminary data.</text>
</comment>